<protein>
    <recommendedName>
        <fullName evidence="1">Reverse transcriptase domain-containing protein</fullName>
    </recommendedName>
</protein>
<proteinExistence type="predicted"/>
<dbReference type="PROSITE" id="PS50878">
    <property type="entry name" value="RT_POL"/>
    <property type="match status" value="1"/>
</dbReference>
<dbReference type="PANTHER" id="PTHR46238">
    <property type="entry name" value="REVERSE TRANSCRIPTASE DOMAIN-CONTAINING PROTEIN"/>
    <property type="match status" value="1"/>
</dbReference>
<keyword evidence="3" id="KW-1185">Reference proteome</keyword>
<feature type="domain" description="Reverse transcriptase" evidence="1">
    <location>
        <begin position="1"/>
        <end position="92"/>
    </location>
</feature>
<name>A0A8T0TDA3_PANVG</name>
<dbReference type="EMBL" id="CM029044">
    <property type="protein sequence ID" value="KAG2607155.1"/>
    <property type="molecule type" value="Genomic_DNA"/>
</dbReference>
<dbReference type="PANTHER" id="PTHR46238:SF11">
    <property type="entry name" value="AGAMOUS-LIKE MADS-BOX PROTEIN AGL16"/>
    <property type="match status" value="1"/>
</dbReference>
<dbReference type="AlphaFoldDB" id="A0A8T0TDA3"/>
<sequence>MDEVTRDIQGEFPWCMLFADDVVLVDESRAGVNRKLELWRRTLESKGFRLSRTKTEYMMCDFSASRHEGGDVSLDGQVVVQKDTFRYLGSVLQKDGDIDEDVRHRISAGWLKWRQASGILCDKRVPQKLKGKFYRTAIRPAMLYGAESEMRMLRWFCGHTRRDRVRNEVIRDRVGVAPIEEKLTQHRLRWFGHVQRKPLEAPVRNGVLERVDNVKRGRGRPKLTCDESVKRDLKDWNISKEIALDRSAWRLAINMSEP</sequence>
<gene>
    <name evidence="2" type="ORF">PVAP13_4NG197911</name>
</gene>
<reference evidence="2" key="1">
    <citation type="submission" date="2020-05" db="EMBL/GenBank/DDBJ databases">
        <title>WGS assembly of Panicum virgatum.</title>
        <authorList>
            <person name="Lovell J.T."/>
            <person name="Jenkins J."/>
            <person name="Shu S."/>
            <person name="Juenger T.E."/>
            <person name="Schmutz J."/>
        </authorList>
    </citation>
    <scope>NUCLEOTIDE SEQUENCE</scope>
    <source>
        <strain evidence="2">AP13</strain>
    </source>
</reference>
<organism evidence="2 3">
    <name type="scientific">Panicum virgatum</name>
    <name type="common">Blackwell switchgrass</name>
    <dbReference type="NCBI Taxonomy" id="38727"/>
    <lineage>
        <taxon>Eukaryota</taxon>
        <taxon>Viridiplantae</taxon>
        <taxon>Streptophyta</taxon>
        <taxon>Embryophyta</taxon>
        <taxon>Tracheophyta</taxon>
        <taxon>Spermatophyta</taxon>
        <taxon>Magnoliopsida</taxon>
        <taxon>Liliopsida</taxon>
        <taxon>Poales</taxon>
        <taxon>Poaceae</taxon>
        <taxon>PACMAD clade</taxon>
        <taxon>Panicoideae</taxon>
        <taxon>Panicodae</taxon>
        <taxon>Paniceae</taxon>
        <taxon>Panicinae</taxon>
        <taxon>Panicum</taxon>
        <taxon>Panicum sect. Hiantes</taxon>
    </lineage>
</organism>
<evidence type="ECO:0000313" key="3">
    <source>
        <dbReference type="Proteomes" id="UP000823388"/>
    </source>
</evidence>
<accession>A0A8T0TDA3</accession>
<evidence type="ECO:0000259" key="1">
    <source>
        <dbReference type="PROSITE" id="PS50878"/>
    </source>
</evidence>
<comment type="caution">
    <text evidence="2">The sequence shown here is derived from an EMBL/GenBank/DDBJ whole genome shotgun (WGS) entry which is preliminary data.</text>
</comment>
<dbReference type="Proteomes" id="UP000823388">
    <property type="component" value="Chromosome 4N"/>
</dbReference>
<dbReference type="InterPro" id="IPR000477">
    <property type="entry name" value="RT_dom"/>
</dbReference>
<evidence type="ECO:0000313" key="2">
    <source>
        <dbReference type="EMBL" id="KAG2607155.1"/>
    </source>
</evidence>